<dbReference type="GO" id="GO:0003735">
    <property type="term" value="F:structural constituent of ribosome"/>
    <property type="evidence" value="ECO:0007669"/>
    <property type="project" value="InterPro"/>
</dbReference>
<feature type="compositionally biased region" description="Low complexity" evidence="5">
    <location>
        <begin position="21"/>
        <end position="39"/>
    </location>
</feature>
<comment type="caution">
    <text evidence="6">The sequence shown here is derived from an EMBL/GenBank/DDBJ whole genome shotgun (WGS) entry which is preliminary data.</text>
</comment>
<dbReference type="GO" id="GO:1990904">
    <property type="term" value="C:ribonucleoprotein complex"/>
    <property type="evidence" value="ECO:0007669"/>
    <property type="project" value="UniProtKB-KW"/>
</dbReference>
<feature type="region of interest" description="Disordered" evidence="5">
    <location>
        <begin position="21"/>
        <end position="51"/>
    </location>
</feature>
<dbReference type="AlphaFoldDB" id="A0A1Y2B9S3"/>
<dbReference type="OrthoDB" id="441444at2759"/>
<dbReference type="STRING" id="71784.A0A1Y2B9S3"/>
<dbReference type="InterPro" id="IPR005290">
    <property type="entry name" value="Ribosomal_uS15_bac-type"/>
</dbReference>
<gene>
    <name evidence="6" type="ORF">BCR39DRAFT_558256</name>
</gene>
<organism evidence="6 7">
    <name type="scientific">Naematelia encephala</name>
    <dbReference type="NCBI Taxonomy" id="71784"/>
    <lineage>
        <taxon>Eukaryota</taxon>
        <taxon>Fungi</taxon>
        <taxon>Dikarya</taxon>
        <taxon>Basidiomycota</taxon>
        <taxon>Agaricomycotina</taxon>
        <taxon>Tremellomycetes</taxon>
        <taxon>Tremellales</taxon>
        <taxon>Naemateliaceae</taxon>
        <taxon>Naematelia</taxon>
    </lineage>
</organism>
<dbReference type="PANTHER" id="PTHR23321:SF26">
    <property type="entry name" value="SMALL RIBOSOMAL SUBUNIT PROTEIN US15M"/>
    <property type="match status" value="1"/>
</dbReference>
<reference evidence="6 7" key="1">
    <citation type="submission" date="2016-07" db="EMBL/GenBank/DDBJ databases">
        <title>Pervasive Adenine N6-methylation of Active Genes in Fungi.</title>
        <authorList>
            <consortium name="DOE Joint Genome Institute"/>
            <person name="Mondo S.J."/>
            <person name="Dannebaum R.O."/>
            <person name="Kuo R.C."/>
            <person name="Labutti K."/>
            <person name="Haridas S."/>
            <person name="Kuo A."/>
            <person name="Salamov A."/>
            <person name="Ahrendt S.R."/>
            <person name="Lipzen A."/>
            <person name="Sullivan W."/>
            <person name="Andreopoulos W.B."/>
            <person name="Clum A."/>
            <person name="Lindquist E."/>
            <person name="Daum C."/>
            <person name="Ramamoorthy G.K."/>
            <person name="Gryganskyi A."/>
            <person name="Culley D."/>
            <person name="Magnuson J.K."/>
            <person name="James T.Y."/>
            <person name="O'Malley M.A."/>
            <person name="Stajich J.E."/>
            <person name="Spatafora J.W."/>
            <person name="Visel A."/>
            <person name="Grigoriev I.V."/>
        </authorList>
    </citation>
    <scope>NUCLEOTIDE SEQUENCE [LARGE SCALE GENOMIC DNA]</scope>
    <source>
        <strain evidence="6 7">68-887.2</strain>
    </source>
</reference>
<dbReference type="GO" id="GO:0005737">
    <property type="term" value="C:cytoplasm"/>
    <property type="evidence" value="ECO:0007669"/>
    <property type="project" value="UniProtKB-ARBA"/>
</dbReference>
<sequence>MSRTLPSLSALKCSLPRLAPQPIASSSSSSRPFHSTSPSYASRATKEAARKRRNANMDLQDRLHASSAGLADPILGFVNPSITETKRRVPLPDGPTGWDGCKLSKIIIHPSTIHNLPPPNYQLGETPQFLRPDLTRQDRQLLFGATPNVTAALKATTPETMEQVVKDQEKQSEMMLRIMDLRHASRSLIASFNKKRVIAEFGGAHGTNTGDSVVIAALLTLKIRSLNEHVISNRKDIFNARALRLLTSKRAKVLRYLRRKEPKRYYQTLEDLGLDPRAVEGELIIRTKY</sequence>
<dbReference type="GO" id="GO:0006412">
    <property type="term" value="P:translation"/>
    <property type="evidence" value="ECO:0007669"/>
    <property type="project" value="InterPro"/>
</dbReference>
<dbReference type="CDD" id="cd00353">
    <property type="entry name" value="Ribosomal_S15p_S13e"/>
    <property type="match status" value="1"/>
</dbReference>
<keyword evidence="7" id="KW-1185">Reference proteome</keyword>
<keyword evidence="2 4" id="KW-0689">Ribosomal protein</keyword>
<dbReference type="Gene3D" id="1.10.287.10">
    <property type="entry name" value="S15/NS1, RNA-binding"/>
    <property type="match status" value="1"/>
</dbReference>
<dbReference type="HAMAP" id="MF_01343_B">
    <property type="entry name" value="Ribosomal_uS15_B"/>
    <property type="match status" value="1"/>
</dbReference>
<dbReference type="SUPFAM" id="SSF47060">
    <property type="entry name" value="S15/NS1 RNA-binding domain"/>
    <property type="match status" value="1"/>
</dbReference>
<evidence type="ECO:0000256" key="1">
    <source>
        <dbReference type="ARBA" id="ARBA00008434"/>
    </source>
</evidence>
<evidence type="ECO:0000256" key="4">
    <source>
        <dbReference type="RuleBase" id="RU003919"/>
    </source>
</evidence>
<dbReference type="EMBL" id="MCFC01000016">
    <property type="protein sequence ID" value="ORY31227.1"/>
    <property type="molecule type" value="Genomic_DNA"/>
</dbReference>
<comment type="similarity">
    <text evidence="1 4">Belongs to the universal ribosomal protein uS15 family.</text>
</comment>
<accession>A0A1Y2B9S3</accession>
<evidence type="ECO:0000313" key="7">
    <source>
        <dbReference type="Proteomes" id="UP000193986"/>
    </source>
</evidence>
<dbReference type="InterPro" id="IPR000589">
    <property type="entry name" value="Ribosomal_uS15"/>
</dbReference>
<dbReference type="PANTHER" id="PTHR23321">
    <property type="entry name" value="RIBOSOMAL PROTEIN S15, BACTERIAL AND ORGANELLAR"/>
    <property type="match status" value="1"/>
</dbReference>
<evidence type="ECO:0008006" key="8">
    <source>
        <dbReference type="Google" id="ProtNLM"/>
    </source>
</evidence>
<dbReference type="PROSITE" id="PS00362">
    <property type="entry name" value="RIBOSOMAL_S15"/>
    <property type="match status" value="1"/>
</dbReference>
<evidence type="ECO:0000256" key="5">
    <source>
        <dbReference type="SAM" id="MobiDB-lite"/>
    </source>
</evidence>
<dbReference type="InParanoid" id="A0A1Y2B9S3"/>
<dbReference type="Pfam" id="PF00312">
    <property type="entry name" value="Ribosomal_S15"/>
    <property type="match status" value="1"/>
</dbReference>
<dbReference type="GO" id="GO:0005840">
    <property type="term" value="C:ribosome"/>
    <property type="evidence" value="ECO:0007669"/>
    <property type="project" value="UniProtKB-KW"/>
</dbReference>
<dbReference type="Proteomes" id="UP000193986">
    <property type="component" value="Unassembled WGS sequence"/>
</dbReference>
<dbReference type="SMART" id="SM01387">
    <property type="entry name" value="Ribosomal_S15"/>
    <property type="match status" value="1"/>
</dbReference>
<protein>
    <recommendedName>
        <fullName evidence="8">Ribosomal protein S15</fullName>
    </recommendedName>
</protein>
<dbReference type="InterPro" id="IPR009068">
    <property type="entry name" value="uS15_NS1_RNA-bd_sf"/>
</dbReference>
<proteinExistence type="inferred from homology"/>
<evidence type="ECO:0000313" key="6">
    <source>
        <dbReference type="EMBL" id="ORY31227.1"/>
    </source>
</evidence>
<keyword evidence="3 4" id="KW-0687">Ribonucleoprotein</keyword>
<name>A0A1Y2B9S3_9TREE</name>
<evidence type="ECO:0000256" key="2">
    <source>
        <dbReference type="ARBA" id="ARBA00022980"/>
    </source>
</evidence>
<evidence type="ECO:0000256" key="3">
    <source>
        <dbReference type="ARBA" id="ARBA00023274"/>
    </source>
</evidence>